<accession>A0ABS5BE39</accession>
<dbReference type="PANTHER" id="PTHR13696:SF99">
    <property type="entry name" value="COBYRINIC ACID AC-DIAMIDE SYNTHASE"/>
    <property type="match status" value="1"/>
</dbReference>
<dbReference type="PANTHER" id="PTHR13696">
    <property type="entry name" value="P-LOOP CONTAINING NUCLEOSIDE TRIPHOSPHATE HYDROLASE"/>
    <property type="match status" value="1"/>
</dbReference>
<comment type="caution">
    <text evidence="2">The sequence shown here is derived from an EMBL/GenBank/DDBJ whole genome shotgun (WGS) entry which is preliminary data.</text>
</comment>
<dbReference type="Gene3D" id="3.40.50.300">
    <property type="entry name" value="P-loop containing nucleotide triphosphate hydrolases"/>
    <property type="match status" value="1"/>
</dbReference>
<dbReference type="SUPFAM" id="SSF52540">
    <property type="entry name" value="P-loop containing nucleoside triphosphate hydrolases"/>
    <property type="match status" value="1"/>
</dbReference>
<proteinExistence type="predicted"/>
<dbReference type="InterPro" id="IPR025669">
    <property type="entry name" value="AAA_dom"/>
</dbReference>
<evidence type="ECO:0000313" key="3">
    <source>
        <dbReference type="Proteomes" id="UP000810130"/>
    </source>
</evidence>
<dbReference type="Pfam" id="PF13614">
    <property type="entry name" value="AAA_31"/>
    <property type="match status" value="1"/>
</dbReference>
<dbReference type="Proteomes" id="UP000810130">
    <property type="component" value="Unassembled WGS sequence"/>
</dbReference>
<protein>
    <submittedName>
        <fullName evidence="2">ParA family protein</fullName>
    </submittedName>
</protein>
<name>A0ABS5BE39_9GAMM</name>
<organism evidence="2 3">
    <name type="scientific">Dickeya oryzae</name>
    <dbReference type="NCBI Taxonomy" id="1240404"/>
    <lineage>
        <taxon>Bacteria</taxon>
        <taxon>Pseudomonadati</taxon>
        <taxon>Pseudomonadota</taxon>
        <taxon>Gammaproteobacteria</taxon>
        <taxon>Enterobacterales</taxon>
        <taxon>Pectobacteriaceae</taxon>
        <taxon>Dickeya</taxon>
    </lineage>
</organism>
<feature type="domain" description="AAA" evidence="1">
    <location>
        <begin position="1"/>
        <end position="151"/>
    </location>
</feature>
<reference evidence="2 3" key="1">
    <citation type="submission" date="2021-04" db="EMBL/GenBank/DDBJ databases">
        <title>Genomic and host-range diversity within the Dickeya zeae complex, identification of D. zeae and D. oryzae members, proposal of two novel subspecies D. zeae subsp. zeae subsp. nov. and D. zeae subsp. dombae subsp. nov.</title>
        <authorList>
            <person name="Van Gijsegem F."/>
            <person name="Hugouvieux-Cotte-Pattat N."/>
        </authorList>
    </citation>
    <scope>NUCLEOTIDE SEQUENCE [LARGE SCALE GENOMIC DNA]</scope>
    <source>
        <strain evidence="2 3">FVG03</strain>
    </source>
</reference>
<gene>
    <name evidence="2" type="ORF">J8657_13705</name>
</gene>
<sequence>MHVIPVISTKGGEGKSTQAANLAGFLADAGLITLLIDGDYSQPTASSIYALEYEAPYGLFELLMQTADLGQPDTVISRTVIKNLDLIISNDPDDRLSNAMLHAPDGRMRLRNILQHPSFQQYDVIIIDSKGAAGVMVELVVLAATESVLGVIKPILPDVREFMRGTVRLISRLLALQAYGIKVPSIKILTNCIENTSLDKATLDELTQIIEQKKYPQPEHIAVSVLQTKIDQLEVYKRGHALGQPVHRLEYKTDRKSPAAAVTIHSLACELFPEWKERFDSVLRNRTGAEEVGNA</sequence>
<evidence type="ECO:0000259" key="1">
    <source>
        <dbReference type="Pfam" id="PF13614"/>
    </source>
</evidence>
<dbReference type="RefSeq" id="WP_210175215.1">
    <property type="nucleotide sequence ID" value="NZ_JAGJWX010000020.1"/>
</dbReference>
<dbReference type="InterPro" id="IPR050678">
    <property type="entry name" value="DNA_Partitioning_ATPase"/>
</dbReference>
<dbReference type="InterPro" id="IPR027417">
    <property type="entry name" value="P-loop_NTPase"/>
</dbReference>
<keyword evidence="3" id="KW-1185">Reference proteome</keyword>
<dbReference type="EMBL" id="JAGJWX010000020">
    <property type="protein sequence ID" value="MBP2858657.1"/>
    <property type="molecule type" value="Genomic_DNA"/>
</dbReference>
<evidence type="ECO:0000313" key="2">
    <source>
        <dbReference type="EMBL" id="MBP2858657.1"/>
    </source>
</evidence>